<dbReference type="SUPFAM" id="SSF82829">
    <property type="entry name" value="MesJ substrate recognition domain-like"/>
    <property type="match status" value="1"/>
</dbReference>
<evidence type="ECO:0000313" key="2">
    <source>
        <dbReference type="EMBL" id="GAJ15254.1"/>
    </source>
</evidence>
<protein>
    <recommendedName>
        <fullName evidence="1">Lysidine-tRNA(Ile) synthetase C-terminal domain-containing protein</fullName>
    </recommendedName>
</protein>
<dbReference type="NCBIfam" id="TIGR02433">
    <property type="entry name" value="lysidine_TilS_C"/>
    <property type="match status" value="1"/>
</dbReference>
<sequence length="208" mass="23681">LDKAGFDQMPPTLKRYLFRASVERLLGSAKDIEMRHIEEMMSLATKPAGKRLSLPGGLTFSIEYNRYLLTSDPAALSPLPPLKGEFQLNIPGETRLPGWRVEAAIIKREEMSDEEGDFTAYLDLGKSGHKLLVRPRRRGDRFQPLGLAQTKKLGEFMIDAKIPQAWRGRIPIVCSQEQILWVVGWRLDERAKVSQDTKQVLHLKFEPD</sequence>
<dbReference type="EMBL" id="BARW01026096">
    <property type="protein sequence ID" value="GAJ15254.1"/>
    <property type="molecule type" value="Genomic_DNA"/>
</dbReference>
<organism evidence="2">
    <name type="scientific">marine sediment metagenome</name>
    <dbReference type="NCBI Taxonomy" id="412755"/>
    <lineage>
        <taxon>unclassified sequences</taxon>
        <taxon>metagenomes</taxon>
        <taxon>ecological metagenomes</taxon>
    </lineage>
</organism>
<dbReference type="GO" id="GO:0005524">
    <property type="term" value="F:ATP binding"/>
    <property type="evidence" value="ECO:0007669"/>
    <property type="project" value="InterPro"/>
</dbReference>
<dbReference type="SUPFAM" id="SSF56037">
    <property type="entry name" value="PheT/TilS domain"/>
    <property type="match status" value="1"/>
</dbReference>
<dbReference type="AlphaFoldDB" id="X1UCM1"/>
<reference evidence="2" key="1">
    <citation type="journal article" date="2014" name="Front. Microbiol.">
        <title>High frequency of phylogenetically diverse reductive dehalogenase-homologous genes in deep subseafloor sedimentary metagenomes.</title>
        <authorList>
            <person name="Kawai M."/>
            <person name="Futagami T."/>
            <person name="Toyoda A."/>
            <person name="Takaki Y."/>
            <person name="Nishi S."/>
            <person name="Hori S."/>
            <person name="Arai W."/>
            <person name="Tsubouchi T."/>
            <person name="Morono Y."/>
            <person name="Uchiyama I."/>
            <person name="Ito T."/>
            <person name="Fujiyama A."/>
            <person name="Inagaki F."/>
            <person name="Takami H."/>
        </authorList>
    </citation>
    <scope>NUCLEOTIDE SEQUENCE</scope>
    <source>
        <strain evidence="2">Expedition CK06-06</strain>
    </source>
</reference>
<feature type="non-terminal residue" evidence="2">
    <location>
        <position position="1"/>
    </location>
</feature>
<name>X1UCM1_9ZZZZ</name>
<proteinExistence type="predicted"/>
<feature type="domain" description="Lysidine-tRNA(Ile) synthetase C-terminal" evidence="1">
    <location>
        <begin position="131"/>
        <end position="203"/>
    </location>
</feature>
<accession>X1UCM1</accession>
<dbReference type="GO" id="GO:0016879">
    <property type="term" value="F:ligase activity, forming carbon-nitrogen bonds"/>
    <property type="evidence" value="ECO:0007669"/>
    <property type="project" value="InterPro"/>
</dbReference>
<dbReference type="GO" id="GO:0005737">
    <property type="term" value="C:cytoplasm"/>
    <property type="evidence" value="ECO:0007669"/>
    <property type="project" value="InterPro"/>
</dbReference>
<dbReference type="Pfam" id="PF11734">
    <property type="entry name" value="TilS_C"/>
    <property type="match status" value="1"/>
</dbReference>
<dbReference type="Gene3D" id="3.30.465.60">
    <property type="match status" value="1"/>
</dbReference>
<dbReference type="SMART" id="SM00977">
    <property type="entry name" value="TilS_C"/>
    <property type="match status" value="1"/>
</dbReference>
<dbReference type="InterPro" id="IPR012796">
    <property type="entry name" value="Lysidine-tRNA-synth_C"/>
</dbReference>
<gene>
    <name evidence="2" type="ORF">S12H4_42614</name>
</gene>
<dbReference type="GO" id="GO:0008033">
    <property type="term" value="P:tRNA processing"/>
    <property type="evidence" value="ECO:0007669"/>
    <property type="project" value="InterPro"/>
</dbReference>
<comment type="caution">
    <text evidence="2">The sequence shown here is derived from an EMBL/GenBank/DDBJ whole genome shotgun (WGS) entry which is preliminary data.</text>
</comment>
<evidence type="ECO:0000259" key="1">
    <source>
        <dbReference type="SMART" id="SM00977"/>
    </source>
</evidence>